<accession>M2RLK4</accession>
<dbReference type="HOGENOM" id="CLU_983527_0_0_1"/>
<sequence>MLFLSEHLCLWHLAYEPLLECMHERSLLLDETIKIFGHELLDRLVCGLAEYVRPADVDRELFRRACHYLGLLRVHLGIQPSRTLVFQEIEKCLMCLAGDWPAEDVKGVVEPAPAYEGRHRINMSYLVRLFQDQCCHGRVPPPNPSNGNSLHPVYGSHAYDHSPGQCVSGITLCLPDDSIRKMCVLALTLRVINKSDTLMVIPSHLEPAPQAMAGTSSSASDAFMNFKLSSRKKKVDHVVATDDKPTEGTDGDKIDVEDKSITVMIPSAAAAVGDCKGKKKVKA</sequence>
<evidence type="ECO:0000313" key="2">
    <source>
        <dbReference type="Proteomes" id="UP000016930"/>
    </source>
</evidence>
<proteinExistence type="predicted"/>
<reference evidence="1 2" key="1">
    <citation type="journal article" date="2012" name="Proc. Natl. Acad. Sci. U.S.A.">
        <title>Comparative genomics of Ceriporiopsis subvermispora and Phanerochaete chrysosporium provide insight into selective ligninolysis.</title>
        <authorList>
            <person name="Fernandez-Fueyo E."/>
            <person name="Ruiz-Duenas F.J."/>
            <person name="Ferreira P."/>
            <person name="Floudas D."/>
            <person name="Hibbett D.S."/>
            <person name="Canessa P."/>
            <person name="Larrondo L.F."/>
            <person name="James T.Y."/>
            <person name="Seelenfreund D."/>
            <person name="Lobos S."/>
            <person name="Polanco R."/>
            <person name="Tello M."/>
            <person name="Honda Y."/>
            <person name="Watanabe T."/>
            <person name="Watanabe T."/>
            <person name="Ryu J.S."/>
            <person name="Kubicek C.P."/>
            <person name="Schmoll M."/>
            <person name="Gaskell J."/>
            <person name="Hammel K.E."/>
            <person name="St John F.J."/>
            <person name="Vanden Wymelenberg A."/>
            <person name="Sabat G."/>
            <person name="Splinter BonDurant S."/>
            <person name="Syed K."/>
            <person name="Yadav J.S."/>
            <person name="Doddapaneni H."/>
            <person name="Subramanian V."/>
            <person name="Lavin J.L."/>
            <person name="Oguiza J.A."/>
            <person name="Perez G."/>
            <person name="Pisabarro A.G."/>
            <person name="Ramirez L."/>
            <person name="Santoyo F."/>
            <person name="Master E."/>
            <person name="Coutinho P.M."/>
            <person name="Henrissat B."/>
            <person name="Lombard V."/>
            <person name="Magnuson J.K."/>
            <person name="Kuees U."/>
            <person name="Hori C."/>
            <person name="Igarashi K."/>
            <person name="Samejima M."/>
            <person name="Held B.W."/>
            <person name="Barry K.W."/>
            <person name="LaButti K.M."/>
            <person name="Lapidus A."/>
            <person name="Lindquist E.A."/>
            <person name="Lucas S.M."/>
            <person name="Riley R."/>
            <person name="Salamov A.A."/>
            <person name="Hoffmeister D."/>
            <person name="Schwenk D."/>
            <person name="Hadar Y."/>
            <person name="Yarden O."/>
            <person name="de Vries R.P."/>
            <person name="Wiebenga A."/>
            <person name="Stenlid J."/>
            <person name="Eastwood D."/>
            <person name="Grigoriev I.V."/>
            <person name="Berka R.M."/>
            <person name="Blanchette R.A."/>
            <person name="Kersten P."/>
            <person name="Martinez A.T."/>
            <person name="Vicuna R."/>
            <person name="Cullen D."/>
        </authorList>
    </citation>
    <scope>NUCLEOTIDE SEQUENCE [LARGE SCALE GENOMIC DNA]</scope>
    <source>
        <strain evidence="1 2">B</strain>
    </source>
</reference>
<dbReference type="Proteomes" id="UP000016930">
    <property type="component" value="Unassembled WGS sequence"/>
</dbReference>
<organism evidence="1 2">
    <name type="scientific">Ceriporiopsis subvermispora (strain B)</name>
    <name type="common">White-rot fungus</name>
    <name type="synonym">Gelatoporia subvermispora</name>
    <dbReference type="NCBI Taxonomy" id="914234"/>
    <lineage>
        <taxon>Eukaryota</taxon>
        <taxon>Fungi</taxon>
        <taxon>Dikarya</taxon>
        <taxon>Basidiomycota</taxon>
        <taxon>Agaricomycotina</taxon>
        <taxon>Agaricomycetes</taxon>
        <taxon>Polyporales</taxon>
        <taxon>Gelatoporiaceae</taxon>
        <taxon>Gelatoporia</taxon>
    </lineage>
</organism>
<dbReference type="EMBL" id="KB445793">
    <property type="protein sequence ID" value="EMD39741.1"/>
    <property type="molecule type" value="Genomic_DNA"/>
</dbReference>
<gene>
    <name evidence="1" type="ORF">CERSUDRAFT_71608</name>
</gene>
<name>M2RLK4_CERS8</name>
<evidence type="ECO:0000313" key="1">
    <source>
        <dbReference type="EMBL" id="EMD39741.1"/>
    </source>
</evidence>
<protein>
    <submittedName>
        <fullName evidence="1">Uncharacterized protein</fullName>
    </submittedName>
</protein>
<keyword evidence="2" id="KW-1185">Reference proteome</keyword>
<dbReference type="AlphaFoldDB" id="M2RLK4"/>